<accession>A0A0G0P711</accession>
<organism evidence="2 3">
    <name type="scientific">Candidatus Yanofskybacteria bacterium GW2011_GWD2_39_48</name>
    <dbReference type="NCBI Taxonomy" id="1619031"/>
    <lineage>
        <taxon>Bacteria</taxon>
        <taxon>Candidatus Yanofskyibacteriota</taxon>
    </lineage>
</organism>
<name>A0A0G0P711_9BACT</name>
<dbReference type="AlphaFoldDB" id="A0A0G0P711"/>
<reference evidence="2 3" key="1">
    <citation type="journal article" date="2015" name="Nature">
        <title>rRNA introns, odd ribosomes, and small enigmatic genomes across a large radiation of phyla.</title>
        <authorList>
            <person name="Brown C.T."/>
            <person name="Hug L.A."/>
            <person name="Thomas B.C."/>
            <person name="Sharon I."/>
            <person name="Castelle C.J."/>
            <person name="Singh A."/>
            <person name="Wilkins M.J."/>
            <person name="Williams K.H."/>
            <person name="Banfield J.F."/>
        </authorList>
    </citation>
    <scope>NUCLEOTIDE SEQUENCE [LARGE SCALE GENOMIC DNA]</scope>
</reference>
<dbReference type="InterPro" id="IPR008910">
    <property type="entry name" value="MSC_TM_helix"/>
</dbReference>
<keyword evidence="1" id="KW-0812">Transmembrane</keyword>
<keyword evidence="1" id="KW-0472">Membrane</keyword>
<protein>
    <submittedName>
        <fullName evidence="2">Uncharacterized protein</fullName>
    </submittedName>
</protein>
<evidence type="ECO:0000256" key="1">
    <source>
        <dbReference type="SAM" id="Phobius"/>
    </source>
</evidence>
<evidence type="ECO:0000313" key="2">
    <source>
        <dbReference type="EMBL" id="KKR23723.1"/>
    </source>
</evidence>
<gene>
    <name evidence="2" type="ORF">UT53_C0009G0017</name>
</gene>
<dbReference type="Proteomes" id="UP000034764">
    <property type="component" value="Unassembled WGS sequence"/>
</dbReference>
<dbReference type="EMBL" id="LBXD01000009">
    <property type="protein sequence ID" value="KKR23723.1"/>
    <property type="molecule type" value="Genomic_DNA"/>
</dbReference>
<dbReference type="Pfam" id="PF05552">
    <property type="entry name" value="MS_channel_1st_1"/>
    <property type="match status" value="1"/>
</dbReference>
<keyword evidence="1" id="KW-1133">Transmembrane helix</keyword>
<comment type="caution">
    <text evidence="2">The sequence shown here is derived from an EMBL/GenBank/DDBJ whole genome shotgun (WGS) entry which is preliminary data.</text>
</comment>
<feature type="transmembrane region" description="Helical" evidence="1">
    <location>
        <begin position="23"/>
        <end position="41"/>
    </location>
</feature>
<proteinExistence type="predicted"/>
<evidence type="ECO:0000313" key="3">
    <source>
        <dbReference type="Proteomes" id="UP000034764"/>
    </source>
</evidence>
<sequence length="57" mass="6201">MLEVVAASDIIRSSLLTLWTGRIVAALVVFLVGWLIAILLGKAAYQIVRVLHIDNAI</sequence>